<comment type="caution">
    <text evidence="2">The sequence shown here is derived from an EMBL/GenBank/DDBJ whole genome shotgun (WGS) entry which is preliminary data.</text>
</comment>
<reference evidence="2" key="1">
    <citation type="journal article" date="2014" name="Front. Microbiol.">
        <title>High frequency of phylogenetically diverse reductive dehalogenase-homologous genes in deep subseafloor sedimentary metagenomes.</title>
        <authorList>
            <person name="Kawai M."/>
            <person name="Futagami T."/>
            <person name="Toyoda A."/>
            <person name="Takaki Y."/>
            <person name="Nishi S."/>
            <person name="Hori S."/>
            <person name="Arai W."/>
            <person name="Tsubouchi T."/>
            <person name="Morono Y."/>
            <person name="Uchiyama I."/>
            <person name="Ito T."/>
            <person name="Fujiyama A."/>
            <person name="Inagaki F."/>
            <person name="Takami H."/>
        </authorList>
    </citation>
    <scope>NUCLEOTIDE SEQUENCE</scope>
    <source>
        <strain evidence="2">Expedition CK06-06</strain>
    </source>
</reference>
<feature type="transmembrane region" description="Helical" evidence="1">
    <location>
        <begin position="6"/>
        <end position="26"/>
    </location>
</feature>
<accession>X1GR33</accession>
<dbReference type="AlphaFoldDB" id="X1GR33"/>
<name>X1GR33_9ZZZZ</name>
<keyword evidence="1" id="KW-1133">Transmembrane helix</keyword>
<evidence type="ECO:0000256" key="1">
    <source>
        <dbReference type="SAM" id="Phobius"/>
    </source>
</evidence>
<keyword evidence="1" id="KW-0472">Membrane</keyword>
<feature type="transmembrane region" description="Helical" evidence="1">
    <location>
        <begin position="161"/>
        <end position="182"/>
    </location>
</feature>
<protein>
    <submittedName>
        <fullName evidence="2">Uncharacterized protein</fullName>
    </submittedName>
</protein>
<sequence>MNLPDWTPLLGIVTLVLVWIGVPTYVSWRYDITLKETFKSLWLYATGRSTKARLLLLEKEDRTKPVRWFFWIPFIGRFLIHNRDVKMHPEIKRTLIISLLENTAMYFVIGLIAGYNPNLTLQTSLGVILIIFLIMIPIEYKLTMWKPKLFLSDGDIEYVEYVSIFYHAFLFIVTGTLLGYLLKGGRVAC</sequence>
<feature type="transmembrane region" description="Helical" evidence="1">
    <location>
        <begin position="95"/>
        <end position="115"/>
    </location>
</feature>
<evidence type="ECO:0000313" key="2">
    <source>
        <dbReference type="EMBL" id="GAH47335.1"/>
    </source>
</evidence>
<keyword evidence="1" id="KW-0812">Transmembrane</keyword>
<feature type="transmembrane region" description="Helical" evidence="1">
    <location>
        <begin position="121"/>
        <end position="140"/>
    </location>
</feature>
<proteinExistence type="predicted"/>
<dbReference type="EMBL" id="BARU01006474">
    <property type="protein sequence ID" value="GAH47335.1"/>
    <property type="molecule type" value="Genomic_DNA"/>
</dbReference>
<gene>
    <name evidence="2" type="ORF">S03H2_12741</name>
</gene>
<organism evidence="2">
    <name type="scientific">marine sediment metagenome</name>
    <dbReference type="NCBI Taxonomy" id="412755"/>
    <lineage>
        <taxon>unclassified sequences</taxon>
        <taxon>metagenomes</taxon>
        <taxon>ecological metagenomes</taxon>
    </lineage>
</organism>